<organism evidence="1 2">
    <name type="scientific">Tulasnella calospora MUT 4182</name>
    <dbReference type="NCBI Taxonomy" id="1051891"/>
    <lineage>
        <taxon>Eukaryota</taxon>
        <taxon>Fungi</taxon>
        <taxon>Dikarya</taxon>
        <taxon>Basidiomycota</taxon>
        <taxon>Agaricomycotina</taxon>
        <taxon>Agaricomycetes</taxon>
        <taxon>Cantharellales</taxon>
        <taxon>Tulasnellaceae</taxon>
        <taxon>Tulasnella</taxon>
    </lineage>
</organism>
<reference evidence="2" key="2">
    <citation type="submission" date="2015-01" db="EMBL/GenBank/DDBJ databases">
        <title>Evolutionary Origins and Diversification of the Mycorrhizal Mutualists.</title>
        <authorList>
            <consortium name="DOE Joint Genome Institute"/>
            <consortium name="Mycorrhizal Genomics Consortium"/>
            <person name="Kohler A."/>
            <person name="Kuo A."/>
            <person name="Nagy L.G."/>
            <person name="Floudas D."/>
            <person name="Copeland A."/>
            <person name="Barry K.W."/>
            <person name="Cichocki N."/>
            <person name="Veneault-Fourrey C."/>
            <person name="LaButti K."/>
            <person name="Lindquist E.A."/>
            <person name="Lipzen A."/>
            <person name="Lundell T."/>
            <person name="Morin E."/>
            <person name="Murat C."/>
            <person name="Riley R."/>
            <person name="Ohm R."/>
            <person name="Sun H."/>
            <person name="Tunlid A."/>
            <person name="Henrissat B."/>
            <person name="Grigoriev I.V."/>
            <person name="Hibbett D.S."/>
            <person name="Martin F."/>
        </authorList>
    </citation>
    <scope>NUCLEOTIDE SEQUENCE [LARGE SCALE GENOMIC DNA]</scope>
    <source>
        <strain evidence="2">MUT 4182</strain>
    </source>
</reference>
<evidence type="ECO:0000313" key="1">
    <source>
        <dbReference type="EMBL" id="KIO33251.1"/>
    </source>
</evidence>
<dbReference type="Gene3D" id="3.80.10.10">
    <property type="entry name" value="Ribonuclease Inhibitor"/>
    <property type="match status" value="2"/>
</dbReference>
<keyword evidence="2" id="KW-1185">Reference proteome</keyword>
<name>A0A0C3QUW1_9AGAM</name>
<dbReference type="Proteomes" id="UP000054248">
    <property type="component" value="Unassembled WGS sequence"/>
</dbReference>
<dbReference type="AlphaFoldDB" id="A0A0C3QUW1"/>
<accession>A0A0C3QUW1</accession>
<gene>
    <name evidence="1" type="ORF">M407DRAFT_17811</name>
</gene>
<dbReference type="InterPro" id="IPR032675">
    <property type="entry name" value="LRR_dom_sf"/>
</dbReference>
<sequence>MEFPSIRDLWIPEGNIPLAQLSRLQECPCLERLVLLHVHLTRPEGSTIPSFHSLKYLRCALHGFPQATSFFPALVLPELETLYIDSMLLTGFSGLCNHQVFQLNPAVLKELVVGTKTRWFQRMEGGLIELLKRANQIRSLKLRLDRSTNGFSIPDDLIPNLDSFEGRADLVLTFWVWRSAEGGEIGYDKERSASIRPLTETCHMFHRMCQSLLFETIVMDGISQSNRRRAECLADILESKPHLRNMVSKVHIASMVFMAPVLWSRLETAIVGLCSIRDLWIRAANISRALLDHLQQCPHLEKLVLLQVSTDSSANPTTASFNSLKNFQIEPYGLPRATNSFTTLIMPELETLLIDSVFLSGVEGLCDHRVFQFDPAVLRELILESLFVWSESMEAGLVELLKRANRIRSLKLPSDGFSNGFSLPDDLISELEAFDGRADLVLTFCRGRPVRDLHAHAYSFEEAIRVMVDGIPSLIRPGSVTLERLSLSWTLWEDDTMGYIARHCPQLVSLQIKAQRINGTLSTRYPMPQLRQATFLFVPGPEPWYKHEDGNKSESEAKLVLESREFWPQLEYMRLDPSYFWRYRGPNVGWAQVKEYGME</sequence>
<evidence type="ECO:0000313" key="2">
    <source>
        <dbReference type="Proteomes" id="UP000054248"/>
    </source>
</evidence>
<dbReference type="SUPFAM" id="SSF52047">
    <property type="entry name" value="RNI-like"/>
    <property type="match status" value="1"/>
</dbReference>
<dbReference type="EMBL" id="KN822949">
    <property type="protein sequence ID" value="KIO33251.1"/>
    <property type="molecule type" value="Genomic_DNA"/>
</dbReference>
<proteinExistence type="predicted"/>
<reference evidence="1 2" key="1">
    <citation type="submission" date="2014-04" db="EMBL/GenBank/DDBJ databases">
        <authorList>
            <consortium name="DOE Joint Genome Institute"/>
            <person name="Kuo A."/>
            <person name="Girlanda M."/>
            <person name="Perotto S."/>
            <person name="Kohler A."/>
            <person name="Nagy L.G."/>
            <person name="Floudas D."/>
            <person name="Copeland A."/>
            <person name="Barry K.W."/>
            <person name="Cichocki N."/>
            <person name="Veneault-Fourrey C."/>
            <person name="LaButti K."/>
            <person name="Lindquist E.A."/>
            <person name="Lipzen A."/>
            <person name="Lundell T."/>
            <person name="Morin E."/>
            <person name="Murat C."/>
            <person name="Sun H."/>
            <person name="Tunlid A."/>
            <person name="Henrissat B."/>
            <person name="Grigoriev I.V."/>
            <person name="Hibbett D.S."/>
            <person name="Martin F."/>
            <person name="Nordberg H.P."/>
            <person name="Cantor M.N."/>
            <person name="Hua S.X."/>
        </authorList>
    </citation>
    <scope>NUCLEOTIDE SEQUENCE [LARGE SCALE GENOMIC DNA]</scope>
    <source>
        <strain evidence="1 2">MUT 4182</strain>
    </source>
</reference>
<dbReference type="OrthoDB" id="3250396at2759"/>
<protein>
    <submittedName>
        <fullName evidence="1">Uncharacterized protein</fullName>
    </submittedName>
</protein>
<dbReference type="HOGENOM" id="CLU_455753_0_0_1"/>